<protein>
    <recommendedName>
        <fullName evidence="7">D,D-heptose 1,7-bisphosphate phosphatase</fullName>
    </recommendedName>
</protein>
<dbReference type="InterPro" id="IPR046348">
    <property type="entry name" value="SIS_dom_sf"/>
</dbReference>
<evidence type="ECO:0000256" key="2">
    <source>
        <dbReference type="ARBA" id="ARBA00005628"/>
    </source>
</evidence>
<dbReference type="EMBL" id="JBHTCH010000014">
    <property type="protein sequence ID" value="MFC7360837.1"/>
    <property type="molecule type" value="Genomic_DNA"/>
</dbReference>
<evidence type="ECO:0000259" key="8">
    <source>
        <dbReference type="PROSITE" id="PS51464"/>
    </source>
</evidence>
<proteinExistence type="inferred from homology"/>
<dbReference type="InterPro" id="IPR036412">
    <property type="entry name" value="HAD-like_sf"/>
</dbReference>
<dbReference type="InterPro" id="IPR006543">
    <property type="entry name" value="Histidinol-phos"/>
</dbReference>
<sequence>MGRPGVLLDRDGTLIVDSGYVGSVDRVTFLEGAVQAVAALNAAGMPVAVVTNQAGVARGYFGLEDVRRVHDHIDAELAKHGAHVDMWLFCPYHPEGVVEGFARVSADRKPAPGMALAAAEALDLDLGASWVVGDAPSDIGLARAVGARALFIGTATGDPDVESVPDLASAVRRILRTDEPASSPIHLKGFLEPRFPAARYETADAFARDYTSELAKGLGSVDLVQIEKAAILLNEAYDRDCLVFACGNGGSASIANHLQCDHSKGVRNGTELHTRVISLSANAELLSAIANDIGYESVFEYQLQSQARPGDVLIVVSSSGRSPNVVRALEWARANGMQSISMSGFEGLPARDLATVSIHVDAQNYGVVEDAHSACMHLLAQYVRQSRMSSRAIAGQTF</sequence>
<keyword evidence="4" id="KW-0479">Metal-binding</keyword>
<dbReference type="Pfam" id="PF13580">
    <property type="entry name" value="SIS_2"/>
    <property type="match status" value="1"/>
</dbReference>
<accession>A0ABW2N425</accession>
<dbReference type="SUPFAM" id="SSF53697">
    <property type="entry name" value="SIS domain"/>
    <property type="match status" value="1"/>
</dbReference>
<dbReference type="SUPFAM" id="SSF56784">
    <property type="entry name" value="HAD-like"/>
    <property type="match status" value="1"/>
</dbReference>
<gene>
    <name evidence="9" type="ORF">ACFQO6_11195</name>
</gene>
<dbReference type="Proteomes" id="UP001596524">
    <property type="component" value="Unassembled WGS sequence"/>
</dbReference>
<keyword evidence="3" id="KW-0963">Cytoplasm</keyword>
<dbReference type="InterPro" id="IPR006549">
    <property type="entry name" value="HAD-SF_hydro_IIIA"/>
</dbReference>
<feature type="domain" description="SIS" evidence="8">
    <location>
        <begin position="233"/>
        <end position="398"/>
    </location>
</feature>
<comment type="similarity">
    <text evidence="2">Belongs to the GmhB family.</text>
</comment>
<dbReference type="RefSeq" id="WP_255888638.1">
    <property type="nucleotide sequence ID" value="NZ_JAFMZM010000001.1"/>
</dbReference>
<reference evidence="10" key="1">
    <citation type="journal article" date="2019" name="Int. J. Syst. Evol. Microbiol.">
        <title>The Global Catalogue of Microorganisms (GCM) 10K type strain sequencing project: providing services to taxonomists for standard genome sequencing and annotation.</title>
        <authorList>
            <consortium name="The Broad Institute Genomics Platform"/>
            <consortium name="The Broad Institute Genome Sequencing Center for Infectious Disease"/>
            <person name="Wu L."/>
            <person name="Ma J."/>
        </authorList>
    </citation>
    <scope>NUCLEOTIDE SEQUENCE [LARGE SCALE GENOMIC DNA]</scope>
    <source>
        <strain evidence="10">FCH27</strain>
    </source>
</reference>
<dbReference type="InterPro" id="IPR023214">
    <property type="entry name" value="HAD_sf"/>
</dbReference>
<dbReference type="InterPro" id="IPR035461">
    <property type="entry name" value="GmhA/DiaA"/>
</dbReference>
<comment type="subcellular location">
    <subcellularLocation>
        <location evidence="1">Cytoplasm</location>
    </subcellularLocation>
</comment>
<dbReference type="Gene3D" id="3.40.50.10490">
    <property type="entry name" value="Glucose-6-phosphate isomerase like protein, domain 1"/>
    <property type="match status" value="1"/>
</dbReference>
<evidence type="ECO:0000256" key="3">
    <source>
        <dbReference type="ARBA" id="ARBA00022490"/>
    </source>
</evidence>
<keyword evidence="6" id="KW-0119">Carbohydrate metabolism</keyword>
<organism evidence="9 10">
    <name type="scientific">Nocardioides astragali</name>
    <dbReference type="NCBI Taxonomy" id="1776736"/>
    <lineage>
        <taxon>Bacteria</taxon>
        <taxon>Bacillati</taxon>
        <taxon>Actinomycetota</taxon>
        <taxon>Actinomycetes</taxon>
        <taxon>Propionibacteriales</taxon>
        <taxon>Nocardioidaceae</taxon>
        <taxon>Nocardioides</taxon>
    </lineage>
</organism>
<name>A0ABW2N425_9ACTN</name>
<evidence type="ECO:0000256" key="4">
    <source>
        <dbReference type="ARBA" id="ARBA00022723"/>
    </source>
</evidence>
<dbReference type="InterPro" id="IPR004446">
    <property type="entry name" value="Heptose_bisP_phosphatase"/>
</dbReference>
<dbReference type="PANTHER" id="PTHR42891">
    <property type="entry name" value="D-GLYCERO-BETA-D-MANNO-HEPTOSE-1,7-BISPHOSPHATE 7-PHOSPHATASE"/>
    <property type="match status" value="1"/>
</dbReference>
<dbReference type="PANTHER" id="PTHR42891:SF1">
    <property type="entry name" value="D-GLYCERO-BETA-D-MANNO-HEPTOSE-1,7-BISPHOSPHATE 7-PHOSPHATASE"/>
    <property type="match status" value="1"/>
</dbReference>
<keyword evidence="5 9" id="KW-0378">Hydrolase</keyword>
<dbReference type="GO" id="GO:0016787">
    <property type="term" value="F:hydrolase activity"/>
    <property type="evidence" value="ECO:0007669"/>
    <property type="project" value="UniProtKB-KW"/>
</dbReference>
<evidence type="ECO:0000256" key="7">
    <source>
        <dbReference type="ARBA" id="ARBA00031828"/>
    </source>
</evidence>
<dbReference type="CDD" id="cd07503">
    <property type="entry name" value="HAD_HisB-N"/>
    <property type="match status" value="1"/>
</dbReference>
<dbReference type="PROSITE" id="PS51464">
    <property type="entry name" value="SIS"/>
    <property type="match status" value="1"/>
</dbReference>
<evidence type="ECO:0000256" key="5">
    <source>
        <dbReference type="ARBA" id="ARBA00022801"/>
    </source>
</evidence>
<evidence type="ECO:0000313" key="10">
    <source>
        <dbReference type="Proteomes" id="UP001596524"/>
    </source>
</evidence>
<evidence type="ECO:0000256" key="1">
    <source>
        <dbReference type="ARBA" id="ARBA00004496"/>
    </source>
</evidence>
<evidence type="ECO:0000313" key="9">
    <source>
        <dbReference type="EMBL" id="MFC7360837.1"/>
    </source>
</evidence>
<dbReference type="Pfam" id="PF13242">
    <property type="entry name" value="Hydrolase_like"/>
    <property type="match status" value="1"/>
</dbReference>
<keyword evidence="10" id="KW-1185">Reference proteome</keyword>
<evidence type="ECO:0000256" key="6">
    <source>
        <dbReference type="ARBA" id="ARBA00023277"/>
    </source>
</evidence>
<dbReference type="InterPro" id="IPR001347">
    <property type="entry name" value="SIS_dom"/>
</dbReference>
<dbReference type="NCBIfam" id="TIGR01662">
    <property type="entry name" value="HAD-SF-IIIA"/>
    <property type="match status" value="1"/>
</dbReference>
<dbReference type="CDD" id="cd05006">
    <property type="entry name" value="SIS_GmhA"/>
    <property type="match status" value="1"/>
</dbReference>
<comment type="caution">
    <text evidence="9">The sequence shown here is derived from an EMBL/GenBank/DDBJ whole genome shotgun (WGS) entry which is preliminary data.</text>
</comment>
<dbReference type="NCBIfam" id="TIGR01656">
    <property type="entry name" value="Histidinol-ppas"/>
    <property type="match status" value="1"/>
</dbReference>
<dbReference type="Gene3D" id="3.40.50.1000">
    <property type="entry name" value="HAD superfamily/HAD-like"/>
    <property type="match status" value="1"/>
</dbReference>